<evidence type="ECO:0000259" key="9">
    <source>
        <dbReference type="PROSITE" id="PS00028"/>
    </source>
</evidence>
<dbReference type="GO" id="GO:2000234">
    <property type="term" value="P:positive regulation of rRNA processing"/>
    <property type="evidence" value="ECO:0007669"/>
    <property type="project" value="TreeGrafter"/>
</dbReference>
<dbReference type="InterPro" id="IPR057644">
    <property type="entry name" value="Beta-prop_WDR75_2nd"/>
</dbReference>
<dbReference type="Pfam" id="PF23869">
    <property type="entry name" value="Beta-prop_WDR75_1st"/>
    <property type="match status" value="2"/>
</dbReference>
<dbReference type="Pfam" id="PF23769">
    <property type="entry name" value="Beta-prop_WDR75_2nd"/>
    <property type="match status" value="2"/>
</dbReference>
<evidence type="ECO:0000256" key="5">
    <source>
        <dbReference type="ARBA" id="ARBA00022737"/>
    </source>
</evidence>
<dbReference type="InterPro" id="IPR053826">
    <property type="entry name" value="WDR75"/>
</dbReference>
<evidence type="ECO:0000256" key="8">
    <source>
        <dbReference type="PROSITE-ProRule" id="PRU00221"/>
    </source>
</evidence>
<dbReference type="GO" id="GO:0003723">
    <property type="term" value="F:RNA binding"/>
    <property type="evidence" value="ECO:0007669"/>
    <property type="project" value="InterPro"/>
</dbReference>
<sequence length="589" mass="65740">MVEHGDIRVVHRGGSKINFREPVITHDSRYLLCASGECVKVFSTSTEECIHDLRGHTGLVTGVLLKPSNHLQVYSCSADGTVRLWDYTDGILIKTYVIGYPVYSICASATHEKVIFIVTPTLSDKRSDLFQLVAVDLPQSGDQLVEARELSAVLSDVSSNPAAIVFGRGVFPQRRQQEGRQEHIHVRRLRNFNHKKEYTYSTLHWHHSAVSSLCFTPEGTNLLSGGMESVLVQWRYNQEAERDFLPRLGSAITHVTVSPDGALFCTSHSDNKITIIQSCVKVSAVIQGLVKGESVRTDLMVDPRSKSLVLNGKPGHLQFYSLQRDKLLYNLDIVQQEYIHESGLEQFEVVEASFDASGSWLATVEERKQRDAELELNLKLWAFVLNTTISAPHEARITAMCFCHASDSQTTMLVSTSKDGHFKAWQLAAPAHTEADDGPSWSCDFVGAYHGLVPECCCFSADGSLLAVSFQEVVTVWSPASWELLTTLSQPPKAVRSEHKHALKYPTHSPGLVFVFKPSEPRPVFSQKAVCSGKVTRAVFAPREELLESCEESSQWLNHSQLYFLTPYMDLMTFTTKAEEDRLMASSKQ</sequence>
<dbReference type="InterPro" id="IPR013087">
    <property type="entry name" value="Znf_C2H2_type"/>
</dbReference>
<keyword evidence="11" id="KW-1185">Reference proteome</keyword>
<reference evidence="10 11" key="1">
    <citation type="submission" date="2019-08" db="EMBL/GenBank/DDBJ databases">
        <title>A chromosome-level genome assembly, high-density linkage maps, and genome scans reveal the genomic architecture of hybrid incompatibilities underlying speciation via character displacement in darters (Percidae: Etheostominae).</title>
        <authorList>
            <person name="Moran R.L."/>
            <person name="Catchen J.M."/>
            <person name="Fuller R.C."/>
        </authorList>
    </citation>
    <scope>NUCLEOTIDE SEQUENCE [LARGE SCALE GENOMIC DNA]</scope>
    <source>
        <strain evidence="10">EspeVRDwgs_2016</strain>
        <tissue evidence="10">Muscle</tissue>
    </source>
</reference>
<evidence type="ECO:0000256" key="6">
    <source>
        <dbReference type="ARBA" id="ARBA00023163"/>
    </source>
</evidence>
<evidence type="ECO:0000256" key="7">
    <source>
        <dbReference type="ARBA" id="ARBA00023242"/>
    </source>
</evidence>
<name>A0A5J5D2W2_9PERO</name>
<comment type="subcellular location">
    <subcellularLocation>
        <location evidence="1">Nucleus</location>
        <location evidence="1">Nucleolus</location>
    </subcellularLocation>
</comment>
<accession>A0A5J5D2W2</accession>
<organism evidence="10 11">
    <name type="scientific">Etheostoma spectabile</name>
    <name type="common">orangethroat darter</name>
    <dbReference type="NCBI Taxonomy" id="54343"/>
    <lineage>
        <taxon>Eukaryota</taxon>
        <taxon>Metazoa</taxon>
        <taxon>Chordata</taxon>
        <taxon>Craniata</taxon>
        <taxon>Vertebrata</taxon>
        <taxon>Euteleostomi</taxon>
        <taxon>Actinopterygii</taxon>
        <taxon>Neopterygii</taxon>
        <taxon>Teleostei</taxon>
        <taxon>Neoteleostei</taxon>
        <taxon>Acanthomorphata</taxon>
        <taxon>Eupercaria</taxon>
        <taxon>Perciformes</taxon>
        <taxon>Percoidei</taxon>
        <taxon>Percidae</taxon>
        <taxon>Etheostomatinae</taxon>
        <taxon>Etheostoma</taxon>
    </lineage>
</organism>
<proteinExistence type="predicted"/>
<dbReference type="GO" id="GO:0045943">
    <property type="term" value="P:positive regulation of transcription by RNA polymerase I"/>
    <property type="evidence" value="ECO:0007669"/>
    <property type="project" value="InterPro"/>
</dbReference>
<dbReference type="InterPro" id="IPR036322">
    <property type="entry name" value="WD40_repeat_dom_sf"/>
</dbReference>
<dbReference type="PROSITE" id="PS50082">
    <property type="entry name" value="WD_REPEATS_2"/>
    <property type="match status" value="2"/>
</dbReference>
<dbReference type="InterPro" id="IPR001680">
    <property type="entry name" value="WD40_rpt"/>
</dbReference>
<evidence type="ECO:0000313" key="11">
    <source>
        <dbReference type="Proteomes" id="UP000327493"/>
    </source>
</evidence>
<dbReference type="PANTHER" id="PTHR44215:SF1">
    <property type="entry name" value="WD REPEAT-CONTAINING PROTEIN 75"/>
    <property type="match status" value="1"/>
</dbReference>
<dbReference type="AlphaFoldDB" id="A0A5J5D2W2"/>
<dbReference type="PROSITE" id="PS50294">
    <property type="entry name" value="WD_REPEATS_REGION"/>
    <property type="match status" value="1"/>
</dbReference>
<feature type="repeat" description="WD" evidence="8">
    <location>
        <begin position="53"/>
        <end position="95"/>
    </location>
</feature>
<dbReference type="SUPFAM" id="SSF50978">
    <property type="entry name" value="WD40 repeat-like"/>
    <property type="match status" value="2"/>
</dbReference>
<comment type="caution">
    <text evidence="10">The sequence shown here is derived from an EMBL/GenBank/DDBJ whole genome shotgun (WGS) entry which is preliminary data.</text>
</comment>
<dbReference type="PANTHER" id="PTHR44215">
    <property type="entry name" value="WD REPEAT-CONTAINING PROTEIN 75"/>
    <property type="match status" value="1"/>
</dbReference>
<keyword evidence="4 8" id="KW-0853">WD repeat</keyword>
<gene>
    <name evidence="10" type="ORF">FQN60_001551</name>
</gene>
<dbReference type="Proteomes" id="UP000327493">
    <property type="component" value="Chromosome 11"/>
</dbReference>
<dbReference type="SMART" id="SM00320">
    <property type="entry name" value="WD40"/>
    <property type="match status" value="5"/>
</dbReference>
<keyword evidence="5" id="KW-0677">Repeat</keyword>
<dbReference type="EMBL" id="VOFY01000011">
    <property type="protein sequence ID" value="KAA8588357.1"/>
    <property type="molecule type" value="Genomic_DNA"/>
</dbReference>
<dbReference type="InterPro" id="IPR015943">
    <property type="entry name" value="WD40/YVTN_repeat-like_dom_sf"/>
</dbReference>
<keyword evidence="3" id="KW-0698">rRNA processing</keyword>
<feature type="domain" description="C2H2-type" evidence="9">
    <location>
        <begin position="33"/>
        <end position="56"/>
    </location>
</feature>
<dbReference type="GO" id="GO:0006364">
    <property type="term" value="P:rRNA processing"/>
    <property type="evidence" value="ECO:0007669"/>
    <property type="project" value="UniProtKB-KW"/>
</dbReference>
<evidence type="ECO:0000313" key="10">
    <source>
        <dbReference type="EMBL" id="KAA8588357.1"/>
    </source>
</evidence>
<feature type="non-terminal residue" evidence="10">
    <location>
        <position position="589"/>
    </location>
</feature>
<dbReference type="Gene3D" id="2.130.10.10">
    <property type="entry name" value="YVTN repeat-like/Quinoprotein amine dehydrogenase"/>
    <property type="match status" value="3"/>
</dbReference>
<evidence type="ECO:0000256" key="4">
    <source>
        <dbReference type="ARBA" id="ARBA00022574"/>
    </source>
</evidence>
<dbReference type="PROSITE" id="PS00028">
    <property type="entry name" value="ZINC_FINGER_C2H2_1"/>
    <property type="match status" value="1"/>
</dbReference>
<keyword evidence="2" id="KW-0690">Ribosome biogenesis</keyword>
<protein>
    <recommendedName>
        <fullName evidence="9">C2H2-type domain-containing protein</fullName>
    </recommendedName>
</protein>
<evidence type="ECO:0000256" key="1">
    <source>
        <dbReference type="ARBA" id="ARBA00004604"/>
    </source>
</evidence>
<dbReference type="GO" id="GO:0032040">
    <property type="term" value="C:small-subunit processome"/>
    <property type="evidence" value="ECO:0007669"/>
    <property type="project" value="InterPro"/>
</dbReference>
<evidence type="ECO:0000256" key="2">
    <source>
        <dbReference type="ARBA" id="ARBA00022517"/>
    </source>
</evidence>
<evidence type="ECO:0000256" key="3">
    <source>
        <dbReference type="ARBA" id="ARBA00022552"/>
    </source>
</evidence>
<keyword evidence="7" id="KW-0539">Nucleus</keyword>
<keyword evidence="6" id="KW-0804">Transcription</keyword>
<feature type="repeat" description="WD" evidence="8">
    <location>
        <begin position="203"/>
        <end position="234"/>
    </location>
</feature>